<dbReference type="CDD" id="cd04586">
    <property type="entry name" value="CBS_pair_BON_assoc"/>
    <property type="match status" value="1"/>
</dbReference>
<dbReference type="PANTHER" id="PTHR43080:SF2">
    <property type="entry name" value="CBS DOMAIN-CONTAINING PROTEIN"/>
    <property type="match status" value="1"/>
</dbReference>
<evidence type="ECO:0000256" key="2">
    <source>
        <dbReference type="PROSITE-ProRule" id="PRU00703"/>
    </source>
</evidence>
<dbReference type="SMART" id="SM00116">
    <property type="entry name" value="CBS"/>
    <property type="match status" value="2"/>
</dbReference>
<gene>
    <name evidence="4" type="ORF">PLAM_2892</name>
</gene>
<reference evidence="4" key="1">
    <citation type="submission" date="2015-09" db="EMBL/GenBank/DDBJ databases">
        <authorList>
            <person name="Jackson K.R."/>
            <person name="Lunt B.L."/>
            <person name="Fisher J.N.B."/>
            <person name="Gardner A.V."/>
            <person name="Bailey M.E."/>
            <person name="Deus L.M."/>
            <person name="Earl A.S."/>
            <person name="Gibby P.D."/>
            <person name="Hartmann K.A."/>
            <person name="Liu J.E."/>
            <person name="Manci A.M."/>
            <person name="Nielsen D.A."/>
            <person name="Solomon M.B."/>
            <person name="Breakwell D.P."/>
            <person name="Burnett S.H."/>
            <person name="Grose J.H."/>
        </authorList>
    </citation>
    <scope>NUCLEOTIDE SEQUENCE</scope>
    <source>
        <strain evidence="4">7805</strain>
    </source>
</reference>
<dbReference type="SUPFAM" id="SSF54631">
    <property type="entry name" value="CBS-domain pair"/>
    <property type="match status" value="1"/>
</dbReference>
<sequence>MIGIGKFNKHAEIMPKTVAEVMTPNPILVKPEMPLREALQLMVERHIGCLPVVNESGHLVGFISGTDLMWQESGVTPPTYITFLDSIIYLENFSRYEQELHKALGQTVGEVMTPAPIITITPNKSLSDAARLLNEKRIHRLPVVDDSGKVIGILTCGDILRVMAMAKS</sequence>
<feature type="domain" description="CBS" evidence="3">
    <location>
        <begin position="112"/>
        <end position="168"/>
    </location>
</feature>
<evidence type="ECO:0000313" key="4">
    <source>
        <dbReference type="EMBL" id="CUM60858.1"/>
    </source>
</evidence>
<dbReference type="EMBL" id="LO018304">
    <property type="protein sequence ID" value="CUM60858.1"/>
    <property type="molecule type" value="Genomic_DNA"/>
</dbReference>
<evidence type="ECO:0000256" key="1">
    <source>
        <dbReference type="ARBA" id="ARBA00023122"/>
    </source>
</evidence>
<keyword evidence="1 2" id="KW-0129">CBS domain</keyword>
<dbReference type="InterPro" id="IPR000644">
    <property type="entry name" value="CBS_dom"/>
</dbReference>
<accession>A0A1J1JHC3</accession>
<dbReference type="PROSITE" id="PS51371">
    <property type="entry name" value="CBS"/>
    <property type="match status" value="2"/>
</dbReference>
<dbReference type="InterPro" id="IPR046342">
    <property type="entry name" value="CBS_dom_sf"/>
</dbReference>
<dbReference type="Pfam" id="PF00571">
    <property type="entry name" value="CBS"/>
    <property type="match status" value="2"/>
</dbReference>
<name>A0A1J1JHC3_PLAAG</name>
<protein>
    <submittedName>
        <fullName evidence="4">Putative signal transduction protein with CBS domains</fullName>
    </submittedName>
</protein>
<dbReference type="PANTHER" id="PTHR43080">
    <property type="entry name" value="CBS DOMAIN-CONTAINING PROTEIN CBSX3, MITOCHONDRIAL"/>
    <property type="match status" value="1"/>
</dbReference>
<dbReference type="AlphaFoldDB" id="A0A1J1JHC3"/>
<organism evidence="4">
    <name type="scientific">Planktothrix agardhii</name>
    <name type="common">Oscillatoria agardhii</name>
    <dbReference type="NCBI Taxonomy" id="1160"/>
    <lineage>
        <taxon>Bacteria</taxon>
        <taxon>Bacillati</taxon>
        <taxon>Cyanobacteriota</taxon>
        <taxon>Cyanophyceae</taxon>
        <taxon>Oscillatoriophycideae</taxon>
        <taxon>Oscillatoriales</taxon>
        <taxon>Microcoleaceae</taxon>
        <taxon>Planktothrix</taxon>
    </lineage>
</organism>
<evidence type="ECO:0000259" key="3">
    <source>
        <dbReference type="PROSITE" id="PS51371"/>
    </source>
</evidence>
<proteinExistence type="predicted"/>
<dbReference type="Gene3D" id="3.10.580.10">
    <property type="entry name" value="CBS-domain"/>
    <property type="match status" value="1"/>
</dbReference>
<feature type="domain" description="CBS" evidence="3">
    <location>
        <begin position="22"/>
        <end position="81"/>
    </location>
</feature>
<dbReference type="InterPro" id="IPR051257">
    <property type="entry name" value="Diverse_CBS-Domain"/>
</dbReference>